<dbReference type="InterPro" id="IPR036388">
    <property type="entry name" value="WH-like_DNA-bd_sf"/>
</dbReference>
<evidence type="ECO:0000313" key="5">
    <source>
        <dbReference type="EMBL" id="OUP68358.1"/>
    </source>
</evidence>
<comment type="similarity">
    <text evidence="2">Belongs to the ROK (NagC/XylR) family.</text>
</comment>
<evidence type="ECO:0000256" key="1">
    <source>
        <dbReference type="ARBA" id="ARBA00002486"/>
    </source>
</evidence>
<dbReference type="Proteomes" id="UP000196386">
    <property type="component" value="Unassembled WGS sequence"/>
</dbReference>
<dbReference type="CDD" id="cd23763">
    <property type="entry name" value="ASKHA_ATPase_ROK"/>
    <property type="match status" value="1"/>
</dbReference>
<proteinExistence type="inferred from homology"/>
<evidence type="ECO:0000313" key="4">
    <source>
        <dbReference type="EMBL" id="CUP96717.1"/>
    </source>
</evidence>
<name>A0A174SLD8_9FIRM</name>
<evidence type="ECO:0000256" key="2">
    <source>
        <dbReference type="ARBA" id="ARBA00006479"/>
    </source>
</evidence>
<dbReference type="Gene3D" id="1.10.10.10">
    <property type="entry name" value="Winged helix-like DNA-binding domain superfamily/Winged helix DNA-binding domain"/>
    <property type="match status" value="1"/>
</dbReference>
<dbReference type="InterPro" id="IPR036390">
    <property type="entry name" value="WH_DNA-bd_sf"/>
</dbReference>
<dbReference type="Proteomes" id="UP000095765">
    <property type="component" value="Unassembled WGS sequence"/>
</dbReference>
<reference evidence="8" key="2">
    <citation type="submission" date="2017-04" db="EMBL/GenBank/DDBJ databases">
        <title>Function of individual gut microbiota members based on whole genome sequencing of pure cultures obtained from chicken caecum.</title>
        <authorList>
            <person name="Medvecky M."/>
            <person name="Cejkova D."/>
            <person name="Polansky O."/>
            <person name="Karasova D."/>
            <person name="Kubasova T."/>
            <person name="Cizek A."/>
            <person name="Rychlik I."/>
        </authorList>
    </citation>
    <scope>NUCLEOTIDE SEQUENCE [LARGE SCALE GENOMIC DNA]</scope>
    <source>
        <strain evidence="8">An175</strain>
    </source>
</reference>
<protein>
    <submittedName>
        <fullName evidence="4">D-allose kinase</fullName>
    </submittedName>
    <submittedName>
        <fullName evidence="6">ROK family protein</fullName>
    </submittedName>
</protein>
<gene>
    <name evidence="5" type="ORF">B5F11_14075</name>
    <name evidence="6" type="ORF">DXC40_10215</name>
    <name evidence="4" type="ORF">ERS852551_02578</name>
</gene>
<dbReference type="EMBL" id="CZBE01000019">
    <property type="protein sequence ID" value="CUP96717.1"/>
    <property type="molecule type" value="Genomic_DNA"/>
</dbReference>
<dbReference type="PANTHER" id="PTHR18964">
    <property type="entry name" value="ROK (REPRESSOR, ORF, KINASE) FAMILY"/>
    <property type="match status" value="1"/>
</dbReference>
<comment type="function">
    <text evidence="1">Transcriptional repressor of xylose-utilizing enzymes.</text>
</comment>
<organism evidence="4 7">
    <name type="scientific">Anaerotruncus colihominis</name>
    <dbReference type="NCBI Taxonomy" id="169435"/>
    <lineage>
        <taxon>Bacteria</taxon>
        <taxon>Bacillati</taxon>
        <taxon>Bacillota</taxon>
        <taxon>Clostridia</taxon>
        <taxon>Eubacteriales</taxon>
        <taxon>Oscillospiraceae</taxon>
        <taxon>Anaerotruncus</taxon>
    </lineage>
</organism>
<dbReference type="InterPro" id="IPR000600">
    <property type="entry name" value="ROK"/>
</dbReference>
<dbReference type="GO" id="GO:0042732">
    <property type="term" value="P:D-xylose metabolic process"/>
    <property type="evidence" value="ECO:0007669"/>
    <property type="project" value="UniProtKB-KW"/>
</dbReference>
<dbReference type="Pfam" id="PF00480">
    <property type="entry name" value="ROK"/>
    <property type="match status" value="1"/>
</dbReference>
<keyword evidence="4" id="KW-0418">Kinase</keyword>
<accession>A0A174SLD8</accession>
<evidence type="ECO:0000313" key="7">
    <source>
        <dbReference type="Proteomes" id="UP000095765"/>
    </source>
</evidence>
<dbReference type="Gene3D" id="3.30.420.40">
    <property type="match status" value="2"/>
</dbReference>
<dbReference type="GO" id="GO:0016301">
    <property type="term" value="F:kinase activity"/>
    <property type="evidence" value="ECO:0007669"/>
    <property type="project" value="UniProtKB-KW"/>
</dbReference>
<dbReference type="Proteomes" id="UP000260828">
    <property type="component" value="Unassembled WGS sequence"/>
</dbReference>
<reference evidence="6 9" key="4">
    <citation type="submission" date="2018-08" db="EMBL/GenBank/DDBJ databases">
        <title>A genome reference for cultivated species of the human gut microbiota.</title>
        <authorList>
            <person name="Zou Y."/>
            <person name="Xue W."/>
            <person name="Luo G."/>
        </authorList>
    </citation>
    <scope>NUCLEOTIDE SEQUENCE [LARGE SCALE GENOMIC DNA]</scope>
    <source>
        <strain evidence="6 9">TF05-12AC</strain>
    </source>
</reference>
<dbReference type="SUPFAM" id="SSF46785">
    <property type="entry name" value="Winged helix' DNA-binding domain"/>
    <property type="match status" value="1"/>
</dbReference>
<reference evidence="4 7" key="1">
    <citation type="submission" date="2015-09" db="EMBL/GenBank/DDBJ databases">
        <authorList>
            <consortium name="Pathogen Informatics"/>
        </authorList>
    </citation>
    <scope>NUCLEOTIDE SEQUENCE [LARGE SCALE GENOMIC DNA]</scope>
    <source>
        <strain evidence="4 7">2789STDY5834939</strain>
    </source>
</reference>
<dbReference type="EMBL" id="QVME01000004">
    <property type="protein sequence ID" value="RGE67844.1"/>
    <property type="molecule type" value="Genomic_DNA"/>
</dbReference>
<dbReference type="OrthoDB" id="6501901at2"/>
<dbReference type="SUPFAM" id="SSF53067">
    <property type="entry name" value="Actin-like ATPase domain"/>
    <property type="match status" value="1"/>
</dbReference>
<dbReference type="AlphaFoldDB" id="A0A174SLD8"/>
<reference evidence="5" key="3">
    <citation type="journal article" date="2018" name="BMC Genomics">
        <title>Whole genome sequencing and function prediction of 133 gut anaerobes isolated from chicken caecum in pure cultures.</title>
        <authorList>
            <person name="Medvecky M."/>
            <person name="Cejkova D."/>
            <person name="Polansky O."/>
            <person name="Karasova D."/>
            <person name="Kubasova T."/>
            <person name="Cizek A."/>
            <person name="Rychlik I."/>
        </authorList>
    </citation>
    <scope>NUCLEOTIDE SEQUENCE</scope>
    <source>
        <strain evidence="5">An175</strain>
    </source>
</reference>
<keyword evidence="4" id="KW-0808">Transferase</keyword>
<dbReference type="PANTHER" id="PTHR18964:SF149">
    <property type="entry name" value="BIFUNCTIONAL UDP-N-ACETYLGLUCOSAMINE 2-EPIMERASE_N-ACETYLMANNOSAMINE KINASE"/>
    <property type="match status" value="1"/>
</dbReference>
<evidence type="ECO:0000313" key="6">
    <source>
        <dbReference type="EMBL" id="RGE67844.1"/>
    </source>
</evidence>
<evidence type="ECO:0000256" key="3">
    <source>
        <dbReference type="ARBA" id="ARBA00022629"/>
    </source>
</evidence>
<sequence>MSKISTVNQVKEHNIALVREVIHSSVEFTKHSIAQITGLSIATTNSILNLLCEAGEIVAVGNVSSTVGRPAAKYVYNRDFAHICCVFPSSAGSQRYLSYTVFDLLGNPVKQNQVWLEDVTYESFEELIGILIQKDSSIKKVSIGIPGYYDNNHIHSCTMTALNGCDLTGRLSKRFACEFMMENNMNAIAYGLYDARRAHGHTPAALVAVSFFEGSGPGSGIIIDGKIYLGKSNFAGEVVFLPYQDGNIYDLVKQGQESIVKSTAQVVCSYCAILNPETCVLTGENLSADLCRPILERCKRSIPEQHLPELLYISNYNQYYQNGLFRIALNSPYHHRPR</sequence>
<dbReference type="InterPro" id="IPR043129">
    <property type="entry name" value="ATPase_NBD"/>
</dbReference>
<evidence type="ECO:0000313" key="9">
    <source>
        <dbReference type="Proteomes" id="UP000260828"/>
    </source>
</evidence>
<dbReference type="RefSeq" id="WP_055245576.1">
    <property type="nucleotide sequence ID" value="NZ_CABIWA010000016.1"/>
</dbReference>
<evidence type="ECO:0000313" key="8">
    <source>
        <dbReference type="Proteomes" id="UP000196386"/>
    </source>
</evidence>
<keyword evidence="3" id="KW-0119">Carbohydrate metabolism</keyword>
<dbReference type="EMBL" id="NFKP01000019">
    <property type="protein sequence ID" value="OUP68358.1"/>
    <property type="molecule type" value="Genomic_DNA"/>
</dbReference>
<keyword evidence="3" id="KW-0859">Xylose metabolism</keyword>